<dbReference type="EMBL" id="JAUTBL010000002">
    <property type="protein sequence ID" value="MDQ1185408.1"/>
    <property type="molecule type" value="Genomic_DNA"/>
</dbReference>
<protein>
    <submittedName>
        <fullName evidence="2">Uncharacterized protein</fullName>
    </submittedName>
</protein>
<keyword evidence="1" id="KW-0175">Coiled coil</keyword>
<keyword evidence="3" id="KW-1185">Reference proteome</keyword>
<dbReference type="Proteomes" id="UP001224781">
    <property type="component" value="Unassembled WGS sequence"/>
</dbReference>
<proteinExistence type="predicted"/>
<dbReference type="RefSeq" id="WP_306931619.1">
    <property type="nucleotide sequence ID" value="NZ_JAUTBL010000002.1"/>
</dbReference>
<comment type="caution">
    <text evidence="2">The sequence shown here is derived from an EMBL/GenBank/DDBJ whole genome shotgun (WGS) entry which is preliminary data.</text>
</comment>
<accession>A0ABU0UKR8</accession>
<gene>
    <name evidence="2" type="ORF">QE408_002551</name>
</gene>
<sequence>MDDLKSTVTLVAPAKVNGIRKAAGATVTVSATLALQLAASGAISAELAEQLSEAFDTSETPLEGDFHQAVETAALDRIEELKIKNELEVANLLEKHGREIAEITAGYGAEQQKITDQLGEERAKVSVLEGDLEAARRRYETAEEAAGEISGDLAKEKEARAVAEAKLAEIGATQKPAKATK</sequence>
<evidence type="ECO:0000313" key="3">
    <source>
        <dbReference type="Proteomes" id="UP001224781"/>
    </source>
</evidence>
<evidence type="ECO:0000256" key="1">
    <source>
        <dbReference type="SAM" id="Coils"/>
    </source>
</evidence>
<organism evidence="2 3">
    <name type="scientific">Agrobacterium larrymoorei</name>
    <dbReference type="NCBI Taxonomy" id="160699"/>
    <lineage>
        <taxon>Bacteria</taxon>
        <taxon>Pseudomonadati</taxon>
        <taxon>Pseudomonadota</taxon>
        <taxon>Alphaproteobacteria</taxon>
        <taxon>Hyphomicrobiales</taxon>
        <taxon>Rhizobiaceae</taxon>
        <taxon>Rhizobium/Agrobacterium group</taxon>
        <taxon>Agrobacterium</taxon>
    </lineage>
</organism>
<evidence type="ECO:0000313" key="2">
    <source>
        <dbReference type="EMBL" id="MDQ1185408.1"/>
    </source>
</evidence>
<reference evidence="2 3" key="1">
    <citation type="submission" date="2023-07" db="EMBL/GenBank/DDBJ databases">
        <title>Functional and genomic diversity of the sorghum phyllosphere microbiome.</title>
        <authorList>
            <person name="Shade A."/>
        </authorList>
    </citation>
    <scope>NUCLEOTIDE SEQUENCE [LARGE SCALE GENOMIC DNA]</scope>
    <source>
        <strain evidence="2 3">SORGH_AS_1126</strain>
    </source>
</reference>
<feature type="coiled-coil region" evidence="1">
    <location>
        <begin position="75"/>
        <end position="152"/>
    </location>
</feature>
<name>A0ABU0UKR8_9HYPH</name>